<keyword evidence="3" id="KW-1185">Reference proteome</keyword>
<sequence length="101" mass="11004">MAFKAGGNKKIKASERSSMIIIADHSELINYPHPPHQSSCCAIKGSRRFQTRSESKLVRKSHKAASPGDKTDRAHTRVPEAGGGAGALGLHRRWDDLMKGL</sequence>
<evidence type="ECO:0000313" key="3">
    <source>
        <dbReference type="Proteomes" id="UP001222027"/>
    </source>
</evidence>
<name>A0AAV8R438_ENSVE</name>
<dbReference type="Proteomes" id="UP001222027">
    <property type="component" value="Unassembled WGS sequence"/>
</dbReference>
<gene>
    <name evidence="2" type="ORF">OPV22_014804</name>
</gene>
<reference evidence="2 3" key="1">
    <citation type="submission" date="2022-12" db="EMBL/GenBank/DDBJ databases">
        <title>Chromosome-scale assembly of the Ensete ventricosum genome.</title>
        <authorList>
            <person name="Dussert Y."/>
            <person name="Stocks J."/>
            <person name="Wendawek A."/>
            <person name="Woldeyes F."/>
            <person name="Nichols R.A."/>
            <person name="Borrell J.S."/>
        </authorList>
    </citation>
    <scope>NUCLEOTIDE SEQUENCE [LARGE SCALE GENOMIC DNA]</scope>
    <source>
        <strain evidence="3">cv. Maze</strain>
        <tissue evidence="2">Seeds</tissue>
    </source>
</reference>
<dbReference type="EMBL" id="JAQQAF010000004">
    <property type="protein sequence ID" value="KAJ8493083.1"/>
    <property type="molecule type" value="Genomic_DNA"/>
</dbReference>
<accession>A0AAV8R438</accession>
<evidence type="ECO:0000313" key="2">
    <source>
        <dbReference type="EMBL" id="KAJ8493083.1"/>
    </source>
</evidence>
<dbReference type="AlphaFoldDB" id="A0AAV8R438"/>
<comment type="caution">
    <text evidence="2">The sequence shown here is derived from an EMBL/GenBank/DDBJ whole genome shotgun (WGS) entry which is preliminary data.</text>
</comment>
<feature type="compositionally biased region" description="Basic and acidic residues" evidence="1">
    <location>
        <begin position="69"/>
        <end position="78"/>
    </location>
</feature>
<evidence type="ECO:0000256" key="1">
    <source>
        <dbReference type="SAM" id="MobiDB-lite"/>
    </source>
</evidence>
<proteinExistence type="predicted"/>
<organism evidence="2 3">
    <name type="scientific">Ensete ventricosum</name>
    <name type="common">Abyssinian banana</name>
    <name type="synonym">Musa ensete</name>
    <dbReference type="NCBI Taxonomy" id="4639"/>
    <lineage>
        <taxon>Eukaryota</taxon>
        <taxon>Viridiplantae</taxon>
        <taxon>Streptophyta</taxon>
        <taxon>Embryophyta</taxon>
        <taxon>Tracheophyta</taxon>
        <taxon>Spermatophyta</taxon>
        <taxon>Magnoliopsida</taxon>
        <taxon>Liliopsida</taxon>
        <taxon>Zingiberales</taxon>
        <taxon>Musaceae</taxon>
        <taxon>Ensete</taxon>
    </lineage>
</organism>
<protein>
    <submittedName>
        <fullName evidence="2">Uncharacterized protein</fullName>
    </submittedName>
</protein>
<feature type="region of interest" description="Disordered" evidence="1">
    <location>
        <begin position="51"/>
        <end position="89"/>
    </location>
</feature>